<proteinExistence type="predicted"/>
<sequence length="211" mass="24202">MATCSSNPFQTVIASPNDKRTVVETSVIHELAQKRCIQIEKHETCIKITVPCCNLSQIFTGGNKISFARAYQEAYSWLLTDHLGLYDTSLVWQCHQCVNCPYCYDLKSVKSNHKMIHIDADNPSSITKLQSWATHTYYFVQDNKFTFKANFCCGITTYSSVKQQNTMLIDTWKQLMDSDHHVIIDEKHYLLIDTSSIDDGFCPACARRYTE</sequence>
<name>A0A5J6CW91_9VIRU</name>
<dbReference type="RefSeq" id="YP_010839957.1">
    <property type="nucleotide sequence ID" value="NC_078286.1"/>
</dbReference>
<dbReference type="EMBL" id="MK861118">
    <property type="protein sequence ID" value="QEQ51087.1"/>
    <property type="molecule type" value="Genomic_RNA"/>
</dbReference>
<dbReference type="GeneID" id="80550241"/>
<dbReference type="Proteomes" id="UP000683151">
    <property type="component" value="Genome"/>
</dbReference>
<reference evidence="1 2" key="1">
    <citation type="journal article" date="2019" name="Sci. Rep.">
        <title>Genomic and developmental characterisation of a novel bunyavirus infecting the crustacean Carcinus maenas.</title>
        <authorList>
            <person name="Bojko J."/>
            <person name="Subramaniam K."/>
            <person name="Waltzek T.B."/>
            <person name="Stentiford G.D."/>
            <person name="Behringer D.C."/>
        </authorList>
    </citation>
    <scope>NUCLEOTIDE SEQUENCE [LARGE SCALE GENOMIC DNA]</scope>
    <source>
        <strain evidence="1">RA14048</strain>
    </source>
</reference>
<organism evidence="1 2">
    <name type="scientific">European shore crab virus 1</name>
    <dbReference type="NCBI Taxonomy" id="2847074"/>
    <lineage>
        <taxon>Viruses</taxon>
        <taxon>Riboviria</taxon>
        <taxon>Orthornavirae</taxon>
        <taxon>Negarnaviricota</taxon>
        <taxon>Polyploviricotina</taxon>
        <taxon>Bunyaviricetes</taxon>
        <taxon>Elliovirales</taxon>
        <taxon>Cruliviridae</taxon>
        <taxon>Lincruvirus</taxon>
        <taxon>Lincruvirus europense</taxon>
    </lineage>
</organism>
<evidence type="ECO:0000313" key="2">
    <source>
        <dbReference type="Proteomes" id="UP000683151"/>
    </source>
</evidence>
<accession>A0A5J6CW91</accession>
<protein>
    <submittedName>
        <fullName evidence="1">Nonstructural protein</fullName>
    </submittedName>
</protein>
<keyword evidence="2" id="KW-1185">Reference proteome</keyword>
<evidence type="ECO:0000313" key="1">
    <source>
        <dbReference type="EMBL" id="QEQ51087.1"/>
    </source>
</evidence>
<dbReference type="KEGG" id="vg:80550241"/>